<dbReference type="InterPro" id="IPR041664">
    <property type="entry name" value="AAA_16"/>
</dbReference>
<proteinExistence type="predicted"/>
<evidence type="ECO:0000313" key="2">
    <source>
        <dbReference type="EMBL" id="GAA1954665.1"/>
    </source>
</evidence>
<name>A0ABN2QLN0_9PSEU</name>
<dbReference type="Gene3D" id="3.40.50.300">
    <property type="entry name" value="P-loop containing nucleotide triphosphate hydrolases"/>
    <property type="match status" value="1"/>
</dbReference>
<gene>
    <name evidence="2" type="ORF">GCM10009754_25290</name>
</gene>
<reference evidence="2 3" key="1">
    <citation type="journal article" date="2019" name="Int. J. Syst. Evol. Microbiol.">
        <title>The Global Catalogue of Microorganisms (GCM) 10K type strain sequencing project: providing services to taxonomists for standard genome sequencing and annotation.</title>
        <authorList>
            <consortium name="The Broad Institute Genomics Platform"/>
            <consortium name="The Broad Institute Genome Sequencing Center for Infectious Disease"/>
            <person name="Wu L."/>
            <person name="Ma J."/>
        </authorList>
    </citation>
    <scope>NUCLEOTIDE SEQUENCE [LARGE SCALE GENOMIC DNA]</scope>
    <source>
        <strain evidence="2 3">JCM 14545</strain>
    </source>
</reference>
<dbReference type="EMBL" id="BAAANN010000008">
    <property type="protein sequence ID" value="GAA1954665.1"/>
    <property type="molecule type" value="Genomic_DNA"/>
</dbReference>
<evidence type="ECO:0000259" key="1">
    <source>
        <dbReference type="Pfam" id="PF13191"/>
    </source>
</evidence>
<sequence length="680" mass="75342">MNDAVRKLPERLPPRRSMADRVRLFRHQGFVGRIAQRRVFASALRGEHDAPRVLFVHGPGGIGKSALLRRLADDAEDLGHTVVWVNGEYVLASTTAFAEAAAPVRAADRPVLVVDGFEHCEVLETWLREYFLPTVPENTVVVVAGRHRPEPNWTLDPGWRRLVSAISLEPLNVDEVADLLDERGVPGSLHAAVNDFAGGHPLALCLAAETAADASSPDDATWAPSPDVIETLLARLIERVPSPSHEYGLRVCGHVRHVTVDLLRTGLDEEDALVVFDWLGGLPYVEPGPHGLITHELVRDVLDSSFRWRDPAAYAELHARMWHHLGERAQNASGDAIPVASSEINFLYRYSDYVRDNIVERTEALFEREYTPAVREDVLRLAREDQDDEFAALVAHWLDHQPEAFYVYCRAVDLVPVSFFAWLRLHPDTDDLTADPALVPVKEHLDRVGVVNPGEYVGVARFMVPTPSTTRATVGANSHSTQMSVETLQQGEGLIASYLVLPDAEAFIPKIGWFDYRLLSPIPDFGDGSWGVFVHDWREIPLSAHLDRIMPQIGSAASRAESAQESRSGVLMTQEQHFEAVKQVLCDWHDADAVGANRLVRAYGGEGALRDAVVKAVEALAEDPRRVNQHRAVRATYLDRATTQEAAAARLGMPFGTYRRHLRSGVREVSATLLAVREGA</sequence>
<feature type="domain" description="Orc1-like AAA ATPase" evidence="1">
    <location>
        <begin position="30"/>
        <end position="107"/>
    </location>
</feature>
<comment type="caution">
    <text evidence="2">The sequence shown here is derived from an EMBL/GenBank/DDBJ whole genome shotgun (WGS) entry which is preliminary data.</text>
</comment>
<dbReference type="InterPro" id="IPR027417">
    <property type="entry name" value="P-loop_NTPase"/>
</dbReference>
<dbReference type="Proteomes" id="UP001501116">
    <property type="component" value="Unassembled WGS sequence"/>
</dbReference>
<organism evidence="2 3">
    <name type="scientific">Amycolatopsis minnesotensis</name>
    <dbReference type="NCBI Taxonomy" id="337894"/>
    <lineage>
        <taxon>Bacteria</taxon>
        <taxon>Bacillati</taxon>
        <taxon>Actinomycetota</taxon>
        <taxon>Actinomycetes</taxon>
        <taxon>Pseudonocardiales</taxon>
        <taxon>Pseudonocardiaceae</taxon>
        <taxon>Amycolatopsis</taxon>
    </lineage>
</organism>
<keyword evidence="3" id="KW-1185">Reference proteome</keyword>
<dbReference type="SUPFAM" id="SSF52540">
    <property type="entry name" value="P-loop containing nucleoside triphosphate hydrolases"/>
    <property type="match status" value="1"/>
</dbReference>
<protein>
    <submittedName>
        <fullName evidence="2">ATP-binding protein</fullName>
    </submittedName>
</protein>
<dbReference type="Pfam" id="PF13191">
    <property type="entry name" value="AAA_16"/>
    <property type="match status" value="1"/>
</dbReference>
<accession>A0ABN2QLN0</accession>
<keyword evidence="2" id="KW-0067">ATP-binding</keyword>
<keyword evidence="2" id="KW-0547">Nucleotide-binding</keyword>
<dbReference type="GO" id="GO:0005524">
    <property type="term" value="F:ATP binding"/>
    <property type="evidence" value="ECO:0007669"/>
    <property type="project" value="UniProtKB-KW"/>
</dbReference>
<evidence type="ECO:0000313" key="3">
    <source>
        <dbReference type="Proteomes" id="UP001501116"/>
    </source>
</evidence>
<dbReference type="RefSeq" id="WP_344417070.1">
    <property type="nucleotide sequence ID" value="NZ_BAAANN010000008.1"/>
</dbReference>